<dbReference type="Gene3D" id="1.10.246.220">
    <property type="match status" value="1"/>
</dbReference>
<dbReference type="PANTHER" id="PTHR47122">
    <property type="entry name" value="MYB-LIKE DNA-BINDING DOMAIN CONTAINING PROTEIN, EXPRESSED"/>
    <property type="match status" value="1"/>
</dbReference>
<reference evidence="4 5" key="1">
    <citation type="journal article" date="2019" name="Sci. Rep.">
        <title>A high-quality genome of Eragrostis curvula grass provides insights into Poaceae evolution and supports new strategies to enhance forage quality.</title>
        <authorList>
            <person name="Carballo J."/>
            <person name="Santos B.A.C.M."/>
            <person name="Zappacosta D."/>
            <person name="Garbus I."/>
            <person name="Selva J.P."/>
            <person name="Gallo C.A."/>
            <person name="Diaz A."/>
            <person name="Albertini E."/>
            <person name="Caccamo M."/>
            <person name="Echenique V."/>
        </authorList>
    </citation>
    <scope>NUCLEOTIDE SEQUENCE [LARGE SCALE GENOMIC DNA]</scope>
    <source>
        <strain evidence="5">cv. Victoria</strain>
        <tissue evidence="4">Leaf</tissue>
    </source>
</reference>
<dbReference type="OrthoDB" id="608866at2759"/>
<dbReference type="EMBL" id="RWGY01000011">
    <property type="protein sequence ID" value="TVU30538.1"/>
    <property type="molecule type" value="Genomic_DNA"/>
</dbReference>
<dbReference type="PROSITE" id="PS51294">
    <property type="entry name" value="HTH_MYB"/>
    <property type="match status" value="1"/>
</dbReference>
<dbReference type="Proteomes" id="UP000324897">
    <property type="component" value="Chromosome 1"/>
</dbReference>
<dbReference type="AlphaFoldDB" id="A0A5J9V4V7"/>
<dbReference type="GO" id="GO:0003677">
    <property type="term" value="F:DNA binding"/>
    <property type="evidence" value="ECO:0007669"/>
    <property type="project" value="UniProtKB-KW"/>
</dbReference>
<evidence type="ECO:0000313" key="4">
    <source>
        <dbReference type="EMBL" id="TVU30538.1"/>
    </source>
</evidence>
<name>A0A5J9V4V7_9POAL</name>
<dbReference type="SUPFAM" id="SSF46689">
    <property type="entry name" value="Homeodomain-like"/>
    <property type="match status" value="1"/>
</dbReference>
<dbReference type="Pfam" id="PF00249">
    <property type="entry name" value="Myb_DNA-binding"/>
    <property type="match status" value="1"/>
</dbReference>
<feature type="non-terminal residue" evidence="4">
    <location>
        <position position="1"/>
    </location>
</feature>
<protein>
    <submittedName>
        <fullName evidence="4">Uncharacterized protein</fullName>
    </submittedName>
</protein>
<evidence type="ECO:0000256" key="1">
    <source>
        <dbReference type="ARBA" id="ARBA00023125"/>
    </source>
</evidence>
<keyword evidence="5" id="KW-1185">Reference proteome</keyword>
<dbReference type="InterPro" id="IPR017930">
    <property type="entry name" value="Myb_dom"/>
</dbReference>
<sequence>MDDLPPTLLDYGTDIDSSKVLLRPKDERNLDECLGGMGSELYTLTRHGEVVLEHEFTDHELEDYVEPNMLGPFLSPLRRGLRRIRRRGRSWGVQLSCLFGSQSPFTSQGVTKHGRKNNDSWSEDEMRKLVQSVSIKGVGRWSKVKEDHFPTSIRTAVNLKDKWRNLVKACRAKVKRRKKVKVQEATELIVREFKQHILAIDAGKNPARKKKRSNNRSFSLY</sequence>
<proteinExistence type="predicted"/>
<feature type="domain" description="Myb-like" evidence="2">
    <location>
        <begin position="113"/>
        <end position="167"/>
    </location>
</feature>
<gene>
    <name evidence="4" type="ORF">EJB05_22168</name>
</gene>
<dbReference type="CDD" id="cd11660">
    <property type="entry name" value="SANT_TRF"/>
    <property type="match status" value="1"/>
</dbReference>
<evidence type="ECO:0000259" key="3">
    <source>
        <dbReference type="PROSITE" id="PS51294"/>
    </source>
</evidence>
<accession>A0A5J9V4V7</accession>
<comment type="caution">
    <text evidence="4">The sequence shown here is derived from an EMBL/GenBank/DDBJ whole genome shotgun (WGS) entry which is preliminary data.</text>
</comment>
<dbReference type="PANTHER" id="PTHR47122:SF11">
    <property type="entry name" value="MYB-LIKE DOMAIN-CONTAINING PROTEIN"/>
    <property type="match status" value="1"/>
</dbReference>
<evidence type="ECO:0000313" key="5">
    <source>
        <dbReference type="Proteomes" id="UP000324897"/>
    </source>
</evidence>
<dbReference type="PROSITE" id="PS50090">
    <property type="entry name" value="MYB_LIKE"/>
    <property type="match status" value="1"/>
</dbReference>
<dbReference type="InterPro" id="IPR001005">
    <property type="entry name" value="SANT/Myb"/>
</dbReference>
<dbReference type="SMART" id="SM00717">
    <property type="entry name" value="SANT"/>
    <property type="match status" value="1"/>
</dbReference>
<organism evidence="4 5">
    <name type="scientific">Eragrostis curvula</name>
    <name type="common">weeping love grass</name>
    <dbReference type="NCBI Taxonomy" id="38414"/>
    <lineage>
        <taxon>Eukaryota</taxon>
        <taxon>Viridiplantae</taxon>
        <taxon>Streptophyta</taxon>
        <taxon>Embryophyta</taxon>
        <taxon>Tracheophyta</taxon>
        <taxon>Spermatophyta</taxon>
        <taxon>Magnoliopsida</taxon>
        <taxon>Liliopsida</taxon>
        <taxon>Poales</taxon>
        <taxon>Poaceae</taxon>
        <taxon>PACMAD clade</taxon>
        <taxon>Chloridoideae</taxon>
        <taxon>Eragrostideae</taxon>
        <taxon>Eragrostidinae</taxon>
        <taxon>Eragrostis</taxon>
    </lineage>
</organism>
<dbReference type="InterPro" id="IPR009057">
    <property type="entry name" value="Homeodomain-like_sf"/>
</dbReference>
<feature type="domain" description="HTH myb-type" evidence="3">
    <location>
        <begin position="113"/>
        <end position="171"/>
    </location>
</feature>
<dbReference type="Gramene" id="TVU30538">
    <property type="protein sequence ID" value="TVU30538"/>
    <property type="gene ID" value="EJB05_22168"/>
</dbReference>
<evidence type="ECO:0000259" key="2">
    <source>
        <dbReference type="PROSITE" id="PS50090"/>
    </source>
</evidence>
<keyword evidence="1" id="KW-0238">DNA-binding</keyword>